<dbReference type="InterPro" id="IPR012334">
    <property type="entry name" value="Pectin_lyas_fold"/>
</dbReference>
<evidence type="ECO:0000256" key="8">
    <source>
        <dbReference type="PROSITE-ProRule" id="PRU10052"/>
    </source>
</evidence>
<sequence length="443" mass="46143">GAVGIICTCTGILLAVLALACGAAAGRELVFDVVAHGARGDGATDDTKVRDVSGGLTRRRVLTFNSVSFLWFLALKQAFEAAWAAACGARGPSASMVVPARRSFLVGPVSFKGPCASARITVQILGKIMAPPATAKAWRSGGNKHQQWLMFYRVDGLRVTGNGVLDGNGQSWWIRRCSDIALKLVGCNNLELGGFSSKDSPQMHIAILESSGVNVWGLTITAPGNSPNTDGIHVGRSQNVRITSSRIGTGDDGISISSGSRFVTVDGVQCGPGHGVSIGSLGKNGAAAAVEYVDVKNVHFTNTMNGARIKTWEGGRGYARSISFTNMEFDNVDNPVLIDQFYTASTSKIPISATKCILLINSSVTCGQLGVAISNITYTNLRGTSSRPTAVSFVCGGGGGGGCRDIHVNSMVITGSGGRRTVALCRNAKVATSGHVYPQIPCS</sequence>
<dbReference type="PANTHER" id="PTHR31375">
    <property type="match status" value="1"/>
</dbReference>
<proteinExistence type="inferred from homology"/>
<name>A0AAQ3U6Z5_PASNO</name>
<evidence type="ECO:0008006" key="13">
    <source>
        <dbReference type="Google" id="ProtNLM"/>
    </source>
</evidence>
<accession>A0AAQ3U6Z5</accession>
<evidence type="ECO:0000256" key="4">
    <source>
        <dbReference type="ARBA" id="ARBA00022525"/>
    </source>
</evidence>
<dbReference type="GO" id="GO:0005975">
    <property type="term" value="P:carbohydrate metabolic process"/>
    <property type="evidence" value="ECO:0007669"/>
    <property type="project" value="InterPro"/>
</dbReference>
<evidence type="ECO:0000313" key="11">
    <source>
        <dbReference type="EMBL" id="WVZ86729.1"/>
    </source>
</evidence>
<feature type="chain" id="PRO_5042923136" description="Polygalacturonase" evidence="10">
    <location>
        <begin position="27"/>
        <end position="443"/>
    </location>
</feature>
<dbReference type="AlphaFoldDB" id="A0AAQ3U6Z5"/>
<dbReference type="Pfam" id="PF00295">
    <property type="entry name" value="Glyco_hydro_28"/>
    <property type="match status" value="1"/>
</dbReference>
<reference evidence="11 12" key="1">
    <citation type="submission" date="2024-02" db="EMBL/GenBank/DDBJ databases">
        <title>High-quality chromosome-scale genome assembly of Pensacola bahiagrass (Paspalum notatum Flugge var. saurae).</title>
        <authorList>
            <person name="Vega J.M."/>
            <person name="Podio M."/>
            <person name="Orjuela J."/>
            <person name="Siena L.A."/>
            <person name="Pessino S.C."/>
            <person name="Combes M.C."/>
            <person name="Mariac C."/>
            <person name="Albertini E."/>
            <person name="Pupilli F."/>
            <person name="Ortiz J.P.A."/>
            <person name="Leblanc O."/>
        </authorList>
    </citation>
    <scope>NUCLEOTIDE SEQUENCE [LARGE SCALE GENOMIC DNA]</scope>
    <source>
        <strain evidence="11">R1</strain>
        <tissue evidence="11">Leaf</tissue>
    </source>
</reference>
<evidence type="ECO:0000313" key="12">
    <source>
        <dbReference type="Proteomes" id="UP001341281"/>
    </source>
</evidence>
<comment type="subcellular location">
    <subcellularLocation>
        <location evidence="1">Secreted</location>
        <location evidence="1">Cell wall</location>
    </subcellularLocation>
</comment>
<keyword evidence="12" id="KW-1185">Reference proteome</keyword>
<keyword evidence="5 9" id="KW-0378">Hydrolase</keyword>
<dbReference type="InterPro" id="IPR000743">
    <property type="entry name" value="Glyco_hydro_28"/>
</dbReference>
<protein>
    <recommendedName>
        <fullName evidence="13">Polygalacturonase</fullName>
    </recommendedName>
</protein>
<dbReference type="InterPro" id="IPR011050">
    <property type="entry name" value="Pectin_lyase_fold/virulence"/>
</dbReference>
<evidence type="ECO:0000256" key="1">
    <source>
        <dbReference type="ARBA" id="ARBA00004191"/>
    </source>
</evidence>
<gene>
    <name evidence="11" type="ORF">U9M48_033468</name>
</gene>
<organism evidence="11 12">
    <name type="scientific">Paspalum notatum var. saurae</name>
    <dbReference type="NCBI Taxonomy" id="547442"/>
    <lineage>
        <taxon>Eukaryota</taxon>
        <taxon>Viridiplantae</taxon>
        <taxon>Streptophyta</taxon>
        <taxon>Embryophyta</taxon>
        <taxon>Tracheophyta</taxon>
        <taxon>Spermatophyta</taxon>
        <taxon>Magnoliopsida</taxon>
        <taxon>Liliopsida</taxon>
        <taxon>Poales</taxon>
        <taxon>Poaceae</taxon>
        <taxon>PACMAD clade</taxon>
        <taxon>Panicoideae</taxon>
        <taxon>Andropogonodae</taxon>
        <taxon>Paspaleae</taxon>
        <taxon>Paspalinae</taxon>
        <taxon>Paspalum</taxon>
    </lineage>
</organism>
<dbReference type="GO" id="GO:0071555">
    <property type="term" value="P:cell wall organization"/>
    <property type="evidence" value="ECO:0007669"/>
    <property type="project" value="UniProtKB-KW"/>
</dbReference>
<feature type="active site" evidence="8">
    <location>
        <position position="274"/>
    </location>
</feature>
<feature type="non-terminal residue" evidence="11">
    <location>
        <position position="443"/>
    </location>
</feature>
<keyword evidence="6 9" id="KW-0326">Glycosidase</keyword>
<keyword evidence="3" id="KW-0134">Cell wall</keyword>
<evidence type="ECO:0000256" key="5">
    <source>
        <dbReference type="ARBA" id="ARBA00022801"/>
    </source>
</evidence>
<evidence type="ECO:0000256" key="3">
    <source>
        <dbReference type="ARBA" id="ARBA00022512"/>
    </source>
</evidence>
<evidence type="ECO:0000256" key="7">
    <source>
        <dbReference type="ARBA" id="ARBA00023316"/>
    </source>
</evidence>
<evidence type="ECO:0000256" key="9">
    <source>
        <dbReference type="RuleBase" id="RU361169"/>
    </source>
</evidence>
<dbReference type="Proteomes" id="UP001341281">
    <property type="component" value="Chromosome 07"/>
</dbReference>
<evidence type="ECO:0000256" key="6">
    <source>
        <dbReference type="ARBA" id="ARBA00023295"/>
    </source>
</evidence>
<keyword evidence="10" id="KW-0732">Signal</keyword>
<keyword evidence="4" id="KW-0964">Secreted</keyword>
<dbReference type="EMBL" id="CP144751">
    <property type="protein sequence ID" value="WVZ86729.1"/>
    <property type="molecule type" value="Genomic_DNA"/>
</dbReference>
<dbReference type="SMART" id="SM00710">
    <property type="entry name" value="PbH1"/>
    <property type="match status" value="4"/>
</dbReference>
<evidence type="ECO:0000256" key="10">
    <source>
        <dbReference type="SAM" id="SignalP"/>
    </source>
</evidence>
<keyword evidence="7" id="KW-0961">Cell wall biogenesis/degradation</keyword>
<comment type="similarity">
    <text evidence="2 9">Belongs to the glycosyl hydrolase 28 family.</text>
</comment>
<dbReference type="PROSITE" id="PS00502">
    <property type="entry name" value="POLYGALACTURONASE"/>
    <property type="match status" value="1"/>
</dbReference>
<dbReference type="SUPFAM" id="SSF51126">
    <property type="entry name" value="Pectin lyase-like"/>
    <property type="match status" value="1"/>
</dbReference>
<dbReference type="InterPro" id="IPR006626">
    <property type="entry name" value="PbH1"/>
</dbReference>
<dbReference type="Gene3D" id="2.160.20.10">
    <property type="entry name" value="Single-stranded right-handed beta-helix, Pectin lyase-like"/>
    <property type="match status" value="1"/>
</dbReference>
<evidence type="ECO:0000256" key="2">
    <source>
        <dbReference type="ARBA" id="ARBA00008834"/>
    </source>
</evidence>
<feature type="signal peptide" evidence="10">
    <location>
        <begin position="1"/>
        <end position="26"/>
    </location>
</feature>
<dbReference type="GO" id="GO:0004650">
    <property type="term" value="F:polygalacturonase activity"/>
    <property type="evidence" value="ECO:0007669"/>
    <property type="project" value="InterPro"/>
</dbReference>